<gene>
    <name evidence="1" type="ORF">C7449_104378</name>
</gene>
<reference evidence="1 2" key="1">
    <citation type="submission" date="2018-04" db="EMBL/GenBank/DDBJ databases">
        <title>Genomic Encyclopedia of Type Strains, Phase IV (KMG-IV): sequencing the most valuable type-strain genomes for metagenomic binning, comparative biology and taxonomic classification.</title>
        <authorList>
            <person name="Goeker M."/>
        </authorList>
    </citation>
    <scope>NUCLEOTIDE SEQUENCE [LARGE SCALE GENOMIC DNA]</scope>
    <source>
        <strain evidence="1 2">DSM 7138</strain>
    </source>
</reference>
<name>A0A2T5B8J0_MYCDI</name>
<evidence type="ECO:0000313" key="1">
    <source>
        <dbReference type="EMBL" id="PTM95301.1"/>
    </source>
</evidence>
<dbReference type="EMBL" id="PZZZ01000004">
    <property type="protein sequence ID" value="PTM95301.1"/>
    <property type="molecule type" value="Genomic_DNA"/>
</dbReference>
<dbReference type="Proteomes" id="UP000241247">
    <property type="component" value="Unassembled WGS sequence"/>
</dbReference>
<comment type="caution">
    <text evidence="1">The sequence shown here is derived from an EMBL/GenBank/DDBJ whole genome shotgun (WGS) entry which is preliminary data.</text>
</comment>
<protein>
    <submittedName>
        <fullName evidence="1">Uncharacterized protein</fullName>
    </submittedName>
</protein>
<sequence>MPPAADAMVFGLVDRLFAKKSIAAPKGQMRIADSTG</sequence>
<evidence type="ECO:0000313" key="2">
    <source>
        <dbReference type="Proteomes" id="UP000241247"/>
    </source>
</evidence>
<dbReference type="AlphaFoldDB" id="A0A2T5B8J0"/>
<keyword evidence="2" id="KW-1185">Reference proteome</keyword>
<accession>A0A2T5B8J0</accession>
<proteinExistence type="predicted"/>
<organism evidence="1 2">
    <name type="scientific">Mycoplana dimorpha</name>
    <dbReference type="NCBI Taxonomy" id="28320"/>
    <lineage>
        <taxon>Bacteria</taxon>
        <taxon>Pseudomonadati</taxon>
        <taxon>Pseudomonadota</taxon>
        <taxon>Alphaproteobacteria</taxon>
        <taxon>Hyphomicrobiales</taxon>
        <taxon>Rhizobiaceae</taxon>
        <taxon>Mycoplana</taxon>
    </lineage>
</organism>